<dbReference type="Proteomes" id="UP000231501">
    <property type="component" value="Unassembled WGS sequence"/>
</dbReference>
<proteinExistence type="predicted"/>
<dbReference type="EMBL" id="PEOG01000012">
    <property type="protein sequence ID" value="PIM54229.1"/>
    <property type="molecule type" value="Genomic_DNA"/>
</dbReference>
<reference evidence="2 3" key="1">
    <citation type="submission" date="2017-11" db="EMBL/GenBank/DDBJ databases">
        <title>Draft genome sequence of Mitsuaria sp. HWN-4.</title>
        <authorList>
            <person name="Gundlapally S.R."/>
        </authorList>
    </citation>
    <scope>NUCLEOTIDE SEQUENCE [LARGE SCALE GENOMIC DNA]</scope>
    <source>
        <strain evidence="2 3">HWN-4</strain>
    </source>
</reference>
<gene>
    <name evidence="2" type="ORF">CS062_06020</name>
</gene>
<dbReference type="RefSeq" id="WP_099860535.1">
    <property type="nucleotide sequence ID" value="NZ_PEOG01000012.1"/>
</dbReference>
<keyword evidence="1" id="KW-1133">Transmembrane helix</keyword>
<feature type="transmembrane region" description="Helical" evidence="1">
    <location>
        <begin position="6"/>
        <end position="26"/>
    </location>
</feature>
<organism evidence="2 3">
    <name type="scientific">Roseateles chitinivorans</name>
    <dbReference type="NCBI Taxonomy" id="2917965"/>
    <lineage>
        <taxon>Bacteria</taxon>
        <taxon>Pseudomonadati</taxon>
        <taxon>Pseudomonadota</taxon>
        <taxon>Betaproteobacteria</taxon>
        <taxon>Burkholderiales</taxon>
        <taxon>Sphaerotilaceae</taxon>
        <taxon>Roseateles</taxon>
    </lineage>
</organism>
<dbReference type="AlphaFoldDB" id="A0A2G9CFF7"/>
<keyword evidence="1" id="KW-0472">Membrane</keyword>
<keyword evidence="1" id="KW-0812">Transmembrane</keyword>
<comment type="caution">
    <text evidence="2">The sequence shown here is derived from an EMBL/GenBank/DDBJ whole genome shotgun (WGS) entry which is preliminary data.</text>
</comment>
<name>A0A2G9CFF7_9BURK</name>
<evidence type="ECO:0000313" key="3">
    <source>
        <dbReference type="Proteomes" id="UP000231501"/>
    </source>
</evidence>
<feature type="transmembrane region" description="Helical" evidence="1">
    <location>
        <begin position="46"/>
        <end position="63"/>
    </location>
</feature>
<evidence type="ECO:0000313" key="2">
    <source>
        <dbReference type="EMBL" id="PIM54229.1"/>
    </source>
</evidence>
<evidence type="ECO:0000256" key="1">
    <source>
        <dbReference type="SAM" id="Phobius"/>
    </source>
</evidence>
<keyword evidence="3" id="KW-1185">Reference proteome</keyword>
<protein>
    <submittedName>
        <fullName evidence="2">Uncharacterized protein</fullName>
    </submittedName>
</protein>
<accession>A0A2G9CFF7</accession>
<sequence length="182" mass="20065">MGFKVVILWTDVALWAMFAALVFYIARLIRRPHLRANWQRVLRDPAALSAGVVLVLFLAVTALDSLHFRRALVDSPAGQQFYETRTESVLDLLLARQIAMRETSYSAPLAYQGFTLDSVAHGSEIVREFPRLAFGGAHLKDPARDWQADLARRALTGLAAGAAAAVPVVGRSLLGIDHGRRF</sequence>